<dbReference type="SUPFAM" id="SSF48452">
    <property type="entry name" value="TPR-like"/>
    <property type="match status" value="1"/>
</dbReference>
<reference evidence="1" key="2">
    <citation type="submission" date="2023-05" db="EMBL/GenBank/DDBJ databases">
        <authorList>
            <consortium name="Lawrence Berkeley National Laboratory"/>
            <person name="Steindorff A."/>
            <person name="Hensen N."/>
            <person name="Bonometti L."/>
            <person name="Westerberg I."/>
            <person name="Brannstrom I.O."/>
            <person name="Guillou S."/>
            <person name="Cros-Aarteil S."/>
            <person name="Calhoun S."/>
            <person name="Haridas S."/>
            <person name="Kuo A."/>
            <person name="Mondo S."/>
            <person name="Pangilinan J."/>
            <person name="Riley R."/>
            <person name="Labutti K."/>
            <person name="Andreopoulos B."/>
            <person name="Lipzen A."/>
            <person name="Chen C."/>
            <person name="Yanf M."/>
            <person name="Daum C."/>
            <person name="Ng V."/>
            <person name="Clum A."/>
            <person name="Ohm R."/>
            <person name="Martin F."/>
            <person name="Silar P."/>
            <person name="Natvig D."/>
            <person name="Lalanne C."/>
            <person name="Gautier V."/>
            <person name="Ament-Velasquez S.L."/>
            <person name="Kruys A."/>
            <person name="Hutchinson M.I."/>
            <person name="Powell A.J."/>
            <person name="Barry K."/>
            <person name="Miller A.N."/>
            <person name="Grigoriev I.V."/>
            <person name="Debuchy R."/>
            <person name="Gladieux P."/>
            <person name="Thoren M.H."/>
            <person name="Johannesson H."/>
        </authorList>
    </citation>
    <scope>NUCLEOTIDE SEQUENCE</scope>
    <source>
        <strain evidence="1">PSN293</strain>
    </source>
</reference>
<evidence type="ECO:0000313" key="1">
    <source>
        <dbReference type="EMBL" id="KAK4216635.1"/>
    </source>
</evidence>
<proteinExistence type="predicted"/>
<organism evidence="1 2">
    <name type="scientific">Rhypophila decipiens</name>
    <dbReference type="NCBI Taxonomy" id="261697"/>
    <lineage>
        <taxon>Eukaryota</taxon>
        <taxon>Fungi</taxon>
        <taxon>Dikarya</taxon>
        <taxon>Ascomycota</taxon>
        <taxon>Pezizomycotina</taxon>
        <taxon>Sordariomycetes</taxon>
        <taxon>Sordariomycetidae</taxon>
        <taxon>Sordariales</taxon>
        <taxon>Naviculisporaceae</taxon>
        <taxon>Rhypophila</taxon>
    </lineage>
</organism>
<gene>
    <name evidence="1" type="ORF">QBC37DRAFT_83452</name>
</gene>
<protein>
    <submittedName>
        <fullName evidence="1">Uncharacterized protein</fullName>
    </submittedName>
</protein>
<dbReference type="InterPro" id="IPR010323">
    <property type="entry name" value="DUF924"/>
</dbReference>
<name>A0AAN6YFE1_9PEZI</name>
<dbReference type="EMBL" id="MU858066">
    <property type="protein sequence ID" value="KAK4216635.1"/>
    <property type="molecule type" value="Genomic_DNA"/>
</dbReference>
<dbReference type="InterPro" id="IPR011990">
    <property type="entry name" value="TPR-like_helical_dom_sf"/>
</dbReference>
<sequence length="307" mass="35366">MGGGPYFPHEQELGHLLTPELFSCLVQARMPYPKHGSINFSHFGRDIFLEDPVGTQVRDKVLPALVALSKIGLEHMPDLMAAYLPPPTDDSFPEQCLGLLLLLDHFPRLLLRGMDARWTYGYFDVISQHVARIWISLPADQRPDSWERWQAGVGLDYWIGVRFWFGTPFVHSEQLQAIAVKFTDETRRRVEQVTGKKDPYREKRDDVLSDIYGFPREYRKGPPQGDDVTRESWTFWMGMLMDIHKPIIDSFGRYPYLNAVLGRQSSDEEKAYVEKTGHFGEVGPDVAKRILEDIKNGRWTRLGDEQA</sequence>
<dbReference type="Gene3D" id="1.25.40.10">
    <property type="entry name" value="Tetratricopeptide repeat domain"/>
    <property type="match status" value="1"/>
</dbReference>
<accession>A0AAN6YFE1</accession>
<reference evidence="1" key="1">
    <citation type="journal article" date="2023" name="Mol. Phylogenet. Evol.">
        <title>Genome-scale phylogeny and comparative genomics of the fungal order Sordariales.</title>
        <authorList>
            <person name="Hensen N."/>
            <person name="Bonometti L."/>
            <person name="Westerberg I."/>
            <person name="Brannstrom I.O."/>
            <person name="Guillou S."/>
            <person name="Cros-Aarteil S."/>
            <person name="Calhoun S."/>
            <person name="Haridas S."/>
            <person name="Kuo A."/>
            <person name="Mondo S."/>
            <person name="Pangilinan J."/>
            <person name="Riley R."/>
            <person name="LaButti K."/>
            <person name="Andreopoulos B."/>
            <person name="Lipzen A."/>
            <person name="Chen C."/>
            <person name="Yan M."/>
            <person name="Daum C."/>
            <person name="Ng V."/>
            <person name="Clum A."/>
            <person name="Steindorff A."/>
            <person name="Ohm R.A."/>
            <person name="Martin F."/>
            <person name="Silar P."/>
            <person name="Natvig D.O."/>
            <person name="Lalanne C."/>
            <person name="Gautier V."/>
            <person name="Ament-Velasquez S.L."/>
            <person name="Kruys A."/>
            <person name="Hutchinson M.I."/>
            <person name="Powell A.J."/>
            <person name="Barry K."/>
            <person name="Miller A.N."/>
            <person name="Grigoriev I.V."/>
            <person name="Debuchy R."/>
            <person name="Gladieux P."/>
            <person name="Hiltunen Thoren M."/>
            <person name="Johannesson H."/>
        </authorList>
    </citation>
    <scope>NUCLEOTIDE SEQUENCE</scope>
    <source>
        <strain evidence="1">PSN293</strain>
    </source>
</reference>
<dbReference type="AlphaFoldDB" id="A0AAN6YFE1"/>
<keyword evidence="2" id="KW-1185">Reference proteome</keyword>
<comment type="caution">
    <text evidence="1">The sequence shown here is derived from an EMBL/GenBank/DDBJ whole genome shotgun (WGS) entry which is preliminary data.</text>
</comment>
<dbReference type="Proteomes" id="UP001301769">
    <property type="component" value="Unassembled WGS sequence"/>
</dbReference>
<evidence type="ECO:0000313" key="2">
    <source>
        <dbReference type="Proteomes" id="UP001301769"/>
    </source>
</evidence>
<dbReference type="Pfam" id="PF06041">
    <property type="entry name" value="DUF924"/>
    <property type="match status" value="1"/>
</dbReference>